<dbReference type="Proteomes" id="UP001299068">
    <property type="component" value="Unassembled WGS sequence"/>
</dbReference>
<evidence type="ECO:0000313" key="6">
    <source>
        <dbReference type="EMBL" id="MBY0753987.1"/>
    </source>
</evidence>
<gene>
    <name evidence="6" type="ORF">K5V21_00825</name>
</gene>
<dbReference type="PROSITE" id="PS51095">
    <property type="entry name" value="PTS_EIIA_TYPE_3"/>
    <property type="match status" value="1"/>
</dbReference>
<reference evidence="6 7" key="1">
    <citation type="journal article" date="2021" name="Cell Host Microbe">
        <title>in vivo commensal control of Clostridioides difficile virulence.</title>
        <authorList>
            <person name="Girinathan B.P."/>
            <person name="Dibenedetto N."/>
            <person name="Worley J.N."/>
            <person name="Peltier J."/>
            <person name="Arrieta-Ortiz M.L."/>
            <person name="Rupa Christinal Immanuel S."/>
            <person name="Lavin R."/>
            <person name="Delaney M.L."/>
            <person name="Cummins C."/>
            <person name="Hoffmann M."/>
            <person name="Luo Y."/>
            <person name="Gonzalez-Escalona N."/>
            <person name="Allard M."/>
            <person name="Onderdonk A.B."/>
            <person name="Gerber G.K."/>
            <person name="Sonenshein A.L."/>
            <person name="Baliga N."/>
            <person name="Dupuy B."/>
            <person name="Bry L."/>
        </authorList>
    </citation>
    <scope>NUCLEOTIDE SEQUENCE [LARGE SCALE GENOMIC DNA]</scope>
    <source>
        <strain evidence="6 7">DSM 599</strain>
    </source>
</reference>
<evidence type="ECO:0000256" key="4">
    <source>
        <dbReference type="ARBA" id="ARBA00022683"/>
    </source>
</evidence>
<comment type="caution">
    <text evidence="6">The sequence shown here is derived from an EMBL/GenBank/DDBJ whole genome shotgun (WGS) entry which is preliminary data.</text>
</comment>
<dbReference type="PANTHER" id="PTHR34382">
    <property type="entry name" value="PTS SYSTEM N,N'-DIACETYLCHITOBIOSE-SPECIFIC EIIA COMPONENT"/>
    <property type="match status" value="1"/>
</dbReference>
<dbReference type="EMBL" id="JAIKTU010000001">
    <property type="protein sequence ID" value="MBY0753987.1"/>
    <property type="molecule type" value="Genomic_DNA"/>
</dbReference>
<name>A0ABS7KTL0_CLOSR</name>
<evidence type="ECO:0000256" key="1">
    <source>
        <dbReference type="ARBA" id="ARBA00022448"/>
    </source>
</evidence>
<accession>A0ABS7KTL0</accession>
<dbReference type="CDD" id="cd00215">
    <property type="entry name" value="PTS_IIA_lac"/>
    <property type="match status" value="1"/>
</dbReference>
<evidence type="ECO:0000313" key="7">
    <source>
        <dbReference type="Proteomes" id="UP001299068"/>
    </source>
</evidence>
<dbReference type="SUPFAM" id="SSF46973">
    <property type="entry name" value="Enzyme IIa from lactose specific PTS, IIa-lac"/>
    <property type="match status" value="1"/>
</dbReference>
<evidence type="ECO:0000256" key="3">
    <source>
        <dbReference type="ARBA" id="ARBA00022679"/>
    </source>
</evidence>
<keyword evidence="1" id="KW-0813">Transport</keyword>
<dbReference type="RefSeq" id="WP_204593233.1">
    <property type="nucleotide sequence ID" value="NZ_JAFBDA010000001.1"/>
</dbReference>
<keyword evidence="4" id="KW-0598">Phosphotransferase system</keyword>
<dbReference type="InterPro" id="IPR036542">
    <property type="entry name" value="PTS_IIA_lac/cel_sf"/>
</dbReference>
<dbReference type="PIRSF" id="PIRSF000699">
    <property type="entry name" value="PTS_IILac_III"/>
    <property type="match status" value="1"/>
</dbReference>
<dbReference type="Gene3D" id="1.20.58.80">
    <property type="entry name" value="Phosphotransferase system, lactose/cellobiose-type IIA subunit"/>
    <property type="match status" value="1"/>
</dbReference>
<feature type="modified residue" description="Phosphohistidine; by HPr" evidence="5">
    <location>
        <position position="78"/>
    </location>
</feature>
<evidence type="ECO:0000256" key="2">
    <source>
        <dbReference type="ARBA" id="ARBA00022597"/>
    </source>
</evidence>
<keyword evidence="2" id="KW-0762">Sugar transport</keyword>
<dbReference type="InterPro" id="IPR003188">
    <property type="entry name" value="PTS_IIA_lac/cel"/>
</dbReference>
<proteinExistence type="predicted"/>
<evidence type="ECO:0000256" key="5">
    <source>
        <dbReference type="PROSITE-ProRule" id="PRU00418"/>
    </source>
</evidence>
<sequence>MSNLNMEEIIFEIIGNAGEAKGLAYEALSAAQEGEYEKADELLKEADNALLNVHSVQTKLIQEEAAGRKTEVSLLMVHAQDHLMAAIESKTLIEGMIKLHKKVDGK</sequence>
<keyword evidence="7" id="KW-1185">Reference proteome</keyword>
<dbReference type="Pfam" id="PF02255">
    <property type="entry name" value="PTS_IIA"/>
    <property type="match status" value="1"/>
</dbReference>
<dbReference type="PANTHER" id="PTHR34382:SF7">
    <property type="entry name" value="PTS SYSTEM N,N'-DIACETYLCHITOBIOSE-SPECIFIC EIIA COMPONENT"/>
    <property type="match status" value="1"/>
</dbReference>
<organism evidence="6 7">
    <name type="scientific">Clostridium sardiniense</name>
    <name type="common">Clostridium absonum</name>
    <dbReference type="NCBI Taxonomy" id="29369"/>
    <lineage>
        <taxon>Bacteria</taxon>
        <taxon>Bacillati</taxon>
        <taxon>Bacillota</taxon>
        <taxon>Clostridia</taxon>
        <taxon>Eubacteriales</taxon>
        <taxon>Clostridiaceae</taxon>
        <taxon>Clostridium</taxon>
    </lineage>
</organism>
<protein>
    <submittedName>
        <fullName evidence="6">PTS lactose/cellobiose transporter subunit IIA</fullName>
    </submittedName>
</protein>
<keyword evidence="3" id="KW-0808">Transferase</keyword>